<feature type="region of interest" description="Disordered" evidence="1">
    <location>
        <begin position="1"/>
        <end position="22"/>
    </location>
</feature>
<evidence type="ECO:0000313" key="3">
    <source>
        <dbReference type="Proteomes" id="UP001230328"/>
    </source>
</evidence>
<dbReference type="Proteomes" id="UP001230328">
    <property type="component" value="Unassembled WGS sequence"/>
</dbReference>
<accession>A0ABU0SVL3</accession>
<dbReference type="RefSeq" id="WP_307522877.1">
    <property type="nucleotide sequence ID" value="NZ_JAUSZI010000002.1"/>
</dbReference>
<name>A0ABU0SVL3_9ACTN</name>
<keyword evidence="3" id="KW-1185">Reference proteome</keyword>
<dbReference type="EMBL" id="JAUSZI010000002">
    <property type="protein sequence ID" value="MDQ1027518.1"/>
    <property type="molecule type" value="Genomic_DNA"/>
</dbReference>
<comment type="caution">
    <text evidence="2">The sequence shown here is derived from an EMBL/GenBank/DDBJ whole genome shotgun (WGS) entry which is preliminary data.</text>
</comment>
<reference evidence="2 3" key="1">
    <citation type="submission" date="2023-07" db="EMBL/GenBank/DDBJ databases">
        <title>Comparative genomics of wheat-associated soil bacteria to identify genetic determinants of phenazine resistance.</title>
        <authorList>
            <person name="Mouncey N."/>
        </authorList>
    </citation>
    <scope>NUCLEOTIDE SEQUENCE [LARGE SCALE GENOMIC DNA]</scope>
    <source>
        <strain evidence="2 3">V2I4</strain>
    </source>
</reference>
<evidence type="ECO:0000256" key="1">
    <source>
        <dbReference type="SAM" id="MobiDB-lite"/>
    </source>
</evidence>
<sequence>MGGRSDWRDTSSGSPRAAATAAEFTPKQAKFREYMDHSQGCADCDYGNRRCAVAQGIWEAWRALPQ</sequence>
<gene>
    <name evidence="2" type="ORF">QF035_005100</name>
</gene>
<protein>
    <submittedName>
        <fullName evidence="2">Uncharacterized protein</fullName>
    </submittedName>
</protein>
<proteinExistence type="predicted"/>
<evidence type="ECO:0000313" key="2">
    <source>
        <dbReference type="EMBL" id="MDQ1027518.1"/>
    </source>
</evidence>
<organism evidence="2 3">
    <name type="scientific">Streptomyces umbrinus</name>
    <dbReference type="NCBI Taxonomy" id="67370"/>
    <lineage>
        <taxon>Bacteria</taxon>
        <taxon>Bacillati</taxon>
        <taxon>Actinomycetota</taxon>
        <taxon>Actinomycetes</taxon>
        <taxon>Kitasatosporales</taxon>
        <taxon>Streptomycetaceae</taxon>
        <taxon>Streptomyces</taxon>
        <taxon>Streptomyces phaeochromogenes group</taxon>
    </lineage>
</organism>